<keyword evidence="6" id="KW-1185">Reference proteome</keyword>
<dbReference type="PANTHER" id="PTHR33154:SF33">
    <property type="entry name" value="TRANSCRIPTIONAL REPRESSOR SDPR"/>
    <property type="match status" value="1"/>
</dbReference>
<evidence type="ECO:0000259" key="4">
    <source>
        <dbReference type="PROSITE" id="PS50987"/>
    </source>
</evidence>
<dbReference type="SUPFAM" id="SSF46785">
    <property type="entry name" value="Winged helix' DNA-binding domain"/>
    <property type="match status" value="1"/>
</dbReference>
<gene>
    <name evidence="5" type="ORF">GCM10009601_40690</name>
</gene>
<keyword evidence="2" id="KW-0238">DNA-binding</keyword>
<dbReference type="SMART" id="SM00418">
    <property type="entry name" value="HTH_ARSR"/>
    <property type="match status" value="1"/>
</dbReference>
<dbReference type="CDD" id="cd00090">
    <property type="entry name" value="HTH_ARSR"/>
    <property type="match status" value="1"/>
</dbReference>
<dbReference type="Proteomes" id="UP001500973">
    <property type="component" value="Unassembled WGS sequence"/>
</dbReference>
<sequence length="117" mass="12543">MRLCRNLARSACTTGEPAQVHGMTAPETSRRLAVLKKAGLVTTRRRGRYVLHQLDVAVVARLGSDFLEGSCAEGTRNASQRLSGSAAQRLSGSAAQSKRMCRRPTRACCSLVRSGPS</sequence>
<keyword evidence="1" id="KW-0805">Transcription regulation</keyword>
<evidence type="ECO:0000313" key="6">
    <source>
        <dbReference type="Proteomes" id="UP001500973"/>
    </source>
</evidence>
<accession>A0ABP4JT35</accession>
<dbReference type="InterPro" id="IPR051081">
    <property type="entry name" value="HTH_MetalResp_TranReg"/>
</dbReference>
<evidence type="ECO:0000313" key="5">
    <source>
        <dbReference type="EMBL" id="GAA1428139.1"/>
    </source>
</evidence>
<proteinExistence type="predicted"/>
<dbReference type="PANTHER" id="PTHR33154">
    <property type="entry name" value="TRANSCRIPTIONAL REGULATOR, ARSR FAMILY"/>
    <property type="match status" value="1"/>
</dbReference>
<dbReference type="InterPro" id="IPR001845">
    <property type="entry name" value="HTH_ArsR_DNA-bd_dom"/>
</dbReference>
<organism evidence="5 6">
    <name type="scientific">Streptomyces thermospinosisporus</name>
    <dbReference type="NCBI Taxonomy" id="161482"/>
    <lineage>
        <taxon>Bacteria</taxon>
        <taxon>Bacillati</taxon>
        <taxon>Actinomycetota</taxon>
        <taxon>Actinomycetes</taxon>
        <taxon>Kitasatosporales</taxon>
        <taxon>Streptomycetaceae</taxon>
        <taxon>Streptomyces</taxon>
    </lineage>
</organism>
<dbReference type="PROSITE" id="PS50987">
    <property type="entry name" value="HTH_ARSR_2"/>
    <property type="match status" value="1"/>
</dbReference>
<feature type="domain" description="HTH arsR-type" evidence="4">
    <location>
        <begin position="1"/>
        <end position="74"/>
    </location>
</feature>
<comment type="caution">
    <text evidence="5">The sequence shown here is derived from an EMBL/GenBank/DDBJ whole genome shotgun (WGS) entry which is preliminary data.</text>
</comment>
<evidence type="ECO:0000256" key="1">
    <source>
        <dbReference type="ARBA" id="ARBA00023015"/>
    </source>
</evidence>
<name>A0ABP4JT35_9ACTN</name>
<evidence type="ECO:0000256" key="3">
    <source>
        <dbReference type="ARBA" id="ARBA00023163"/>
    </source>
</evidence>
<dbReference type="InterPro" id="IPR011991">
    <property type="entry name" value="ArsR-like_HTH"/>
</dbReference>
<dbReference type="InterPro" id="IPR036388">
    <property type="entry name" value="WH-like_DNA-bd_sf"/>
</dbReference>
<evidence type="ECO:0000256" key="2">
    <source>
        <dbReference type="ARBA" id="ARBA00023125"/>
    </source>
</evidence>
<dbReference type="EMBL" id="BAAAIZ010000062">
    <property type="protein sequence ID" value="GAA1428139.1"/>
    <property type="molecule type" value="Genomic_DNA"/>
</dbReference>
<dbReference type="Gene3D" id="1.10.10.10">
    <property type="entry name" value="Winged helix-like DNA-binding domain superfamily/Winged helix DNA-binding domain"/>
    <property type="match status" value="1"/>
</dbReference>
<reference evidence="6" key="1">
    <citation type="journal article" date="2019" name="Int. J. Syst. Evol. Microbiol.">
        <title>The Global Catalogue of Microorganisms (GCM) 10K type strain sequencing project: providing services to taxonomists for standard genome sequencing and annotation.</title>
        <authorList>
            <consortium name="The Broad Institute Genomics Platform"/>
            <consortium name="The Broad Institute Genome Sequencing Center for Infectious Disease"/>
            <person name="Wu L."/>
            <person name="Ma J."/>
        </authorList>
    </citation>
    <scope>NUCLEOTIDE SEQUENCE [LARGE SCALE GENOMIC DNA]</scope>
    <source>
        <strain evidence="6">JCM 11756</strain>
    </source>
</reference>
<keyword evidence="3" id="KW-0804">Transcription</keyword>
<protein>
    <recommendedName>
        <fullName evidence="4">HTH arsR-type domain-containing protein</fullName>
    </recommendedName>
</protein>
<dbReference type="InterPro" id="IPR036390">
    <property type="entry name" value="WH_DNA-bd_sf"/>
</dbReference>